<dbReference type="Pfam" id="PF19077">
    <property type="entry name" value="Big_13"/>
    <property type="match status" value="5"/>
</dbReference>
<feature type="domain" description="Bacterial Ig-like" evidence="4">
    <location>
        <begin position="919"/>
        <end position="1006"/>
    </location>
</feature>
<dbReference type="InterPro" id="IPR048051">
    <property type="entry name" value="BapA-like_prefix-like"/>
</dbReference>
<dbReference type="Pfam" id="PF17936">
    <property type="entry name" value="Big_6"/>
    <property type="match status" value="3"/>
</dbReference>
<feature type="compositionally biased region" description="Low complexity" evidence="2">
    <location>
        <begin position="160"/>
        <end position="170"/>
    </location>
</feature>
<feature type="region of interest" description="Disordered" evidence="2">
    <location>
        <begin position="232"/>
        <end position="252"/>
    </location>
</feature>
<dbReference type="PROSITE" id="PS00330">
    <property type="entry name" value="HEMOLYSIN_CALCIUM"/>
    <property type="match status" value="2"/>
</dbReference>
<evidence type="ECO:0000256" key="1">
    <source>
        <dbReference type="ARBA" id="ARBA00022837"/>
    </source>
</evidence>
<feature type="domain" description="Bacterial Ig" evidence="3">
    <location>
        <begin position="819"/>
        <end position="898"/>
    </location>
</feature>
<evidence type="ECO:0000259" key="4">
    <source>
        <dbReference type="Pfam" id="PF19077"/>
    </source>
</evidence>
<dbReference type="InterPro" id="IPR013783">
    <property type="entry name" value="Ig-like_fold"/>
</dbReference>
<dbReference type="GO" id="GO:0005509">
    <property type="term" value="F:calcium ion binding"/>
    <property type="evidence" value="ECO:0007669"/>
    <property type="project" value="InterPro"/>
</dbReference>
<dbReference type="STRING" id="44933.SAMN05660971_01144"/>
<dbReference type="InterPro" id="IPR001343">
    <property type="entry name" value="Hemolysn_Ca-bd"/>
</dbReference>
<dbReference type="InterPro" id="IPR044016">
    <property type="entry name" value="Big_13"/>
</dbReference>
<dbReference type="Gene3D" id="2.60.40.10">
    <property type="entry name" value="Immunoglobulins"/>
    <property type="match status" value="8"/>
</dbReference>
<proteinExistence type="predicted"/>
<accession>A0A1M7CLF1</accession>
<feature type="region of interest" description="Disordered" evidence="2">
    <location>
        <begin position="317"/>
        <end position="343"/>
    </location>
</feature>
<dbReference type="RefSeq" id="WP_073434044.1">
    <property type="nucleotide sequence ID" value="NZ_BJXU01000190.1"/>
</dbReference>
<feature type="region of interest" description="Disordered" evidence="2">
    <location>
        <begin position="796"/>
        <end position="819"/>
    </location>
</feature>
<organism evidence="7 8">
    <name type="scientific">Halomonas cupida</name>
    <dbReference type="NCBI Taxonomy" id="44933"/>
    <lineage>
        <taxon>Bacteria</taxon>
        <taxon>Pseudomonadati</taxon>
        <taxon>Pseudomonadota</taxon>
        <taxon>Gammaproteobacteria</taxon>
        <taxon>Oceanospirillales</taxon>
        <taxon>Halomonadaceae</taxon>
        <taxon>Halomonas</taxon>
    </lineage>
</organism>
<dbReference type="Proteomes" id="UP000184123">
    <property type="component" value="Unassembled WGS sequence"/>
</dbReference>
<dbReference type="Pfam" id="PF00353">
    <property type="entry name" value="HemolysinCabind"/>
    <property type="match status" value="1"/>
</dbReference>
<dbReference type="InterPro" id="IPR011049">
    <property type="entry name" value="Serralysin-like_metalloprot_C"/>
</dbReference>
<evidence type="ECO:0000313" key="6">
    <source>
        <dbReference type="EMBL" id="GEN26143.1"/>
    </source>
</evidence>
<feature type="domain" description="Biofilm-associated protein BapA-like prefix-like" evidence="5">
    <location>
        <begin position="22"/>
        <end position="93"/>
    </location>
</feature>
<protein>
    <submittedName>
        <fullName evidence="7">Hemolysin-type calcium-binding repeat-containing protein</fullName>
    </submittedName>
</protein>
<feature type="compositionally biased region" description="Polar residues" evidence="2">
    <location>
        <begin position="232"/>
        <end position="251"/>
    </location>
</feature>
<feature type="domain" description="Bacterial Ig" evidence="3">
    <location>
        <begin position="165"/>
        <end position="247"/>
    </location>
</feature>
<dbReference type="EMBL" id="BJXU01000190">
    <property type="protein sequence ID" value="GEN26143.1"/>
    <property type="molecule type" value="Genomic_DNA"/>
</dbReference>
<dbReference type="Pfam" id="PF22783">
    <property type="entry name" value="BapA_N"/>
    <property type="match status" value="1"/>
</dbReference>
<evidence type="ECO:0000313" key="7">
    <source>
        <dbReference type="EMBL" id="SHL68098.1"/>
    </source>
</evidence>
<feature type="region of interest" description="Disordered" evidence="2">
    <location>
        <begin position="881"/>
        <end position="938"/>
    </location>
</feature>
<evidence type="ECO:0000313" key="8">
    <source>
        <dbReference type="Proteomes" id="UP000184123"/>
    </source>
</evidence>
<feature type="domain" description="Bacterial Ig-like" evidence="4">
    <location>
        <begin position="1214"/>
        <end position="1290"/>
    </location>
</feature>
<feature type="compositionally biased region" description="Polar residues" evidence="2">
    <location>
        <begin position="317"/>
        <end position="326"/>
    </location>
</feature>
<name>A0A1M7CLF1_9GAMM</name>
<dbReference type="NCBIfam" id="NF033510">
    <property type="entry name" value="Ca_tandemer"/>
    <property type="match status" value="8"/>
</dbReference>
<dbReference type="PRINTS" id="PR00313">
    <property type="entry name" value="CABNDNGRPT"/>
</dbReference>
<reference evidence="6 9" key="2">
    <citation type="submission" date="2019-07" db="EMBL/GenBank/DDBJ databases">
        <title>Whole genome shotgun sequence of Halomonas cupida NBRC 102219.</title>
        <authorList>
            <person name="Hosoyama A."/>
            <person name="Uohara A."/>
            <person name="Ohji S."/>
            <person name="Ichikawa N."/>
        </authorList>
    </citation>
    <scope>NUCLEOTIDE SEQUENCE [LARGE SCALE GENOMIC DNA]</scope>
    <source>
        <strain evidence="6 9">NBRC 102219</strain>
    </source>
</reference>
<feature type="region of interest" description="Disordered" evidence="2">
    <location>
        <begin position="149"/>
        <end position="199"/>
    </location>
</feature>
<evidence type="ECO:0000259" key="5">
    <source>
        <dbReference type="Pfam" id="PF22783"/>
    </source>
</evidence>
<gene>
    <name evidence="6" type="ORF">HCU01_40920</name>
    <name evidence="7" type="ORF">SAMN05660971_01144</name>
</gene>
<reference evidence="7 8" key="1">
    <citation type="submission" date="2016-11" db="EMBL/GenBank/DDBJ databases">
        <authorList>
            <person name="Jaros S."/>
            <person name="Januszkiewicz K."/>
            <person name="Wedrychowicz H."/>
        </authorList>
    </citation>
    <scope>NUCLEOTIDE SEQUENCE [LARGE SCALE GENOMIC DNA]</scope>
    <source>
        <strain evidence="7 8">DSM 4740</strain>
    </source>
</reference>
<keyword evidence="1" id="KW-0106">Calcium</keyword>
<evidence type="ECO:0000256" key="2">
    <source>
        <dbReference type="SAM" id="MobiDB-lite"/>
    </source>
</evidence>
<evidence type="ECO:0000313" key="9">
    <source>
        <dbReference type="Proteomes" id="UP000321726"/>
    </source>
</evidence>
<dbReference type="Gene3D" id="6.20.150.20">
    <property type="match status" value="4"/>
</dbReference>
<feature type="domain" description="Bacterial Ig-like" evidence="4">
    <location>
        <begin position="344"/>
        <end position="421"/>
    </location>
</feature>
<feature type="domain" description="Bacterial Ig-like" evidence="4">
    <location>
        <begin position="1018"/>
        <end position="1095"/>
    </location>
</feature>
<feature type="compositionally biased region" description="Polar residues" evidence="2">
    <location>
        <begin position="881"/>
        <end position="898"/>
    </location>
</feature>
<dbReference type="EMBL" id="FRCA01000002">
    <property type="protein sequence ID" value="SHL68098.1"/>
    <property type="molecule type" value="Genomic_DNA"/>
</dbReference>
<dbReference type="Proteomes" id="UP000321726">
    <property type="component" value="Unassembled WGS sequence"/>
</dbReference>
<dbReference type="InterPro" id="IPR041498">
    <property type="entry name" value="Big_6"/>
</dbReference>
<feature type="compositionally biased region" description="Polar residues" evidence="2">
    <location>
        <begin position="925"/>
        <end position="938"/>
    </location>
</feature>
<evidence type="ECO:0000259" key="3">
    <source>
        <dbReference type="Pfam" id="PF17936"/>
    </source>
</evidence>
<dbReference type="SUPFAM" id="SSF51120">
    <property type="entry name" value="beta-Roll"/>
    <property type="match status" value="1"/>
</dbReference>
<keyword evidence="9" id="KW-1185">Reference proteome</keyword>
<feature type="compositionally biased region" description="Gly residues" evidence="2">
    <location>
        <begin position="149"/>
        <end position="159"/>
    </location>
</feature>
<dbReference type="InterPro" id="IPR018511">
    <property type="entry name" value="Hemolysin-typ_Ca-bd_CS"/>
</dbReference>
<sequence>MNIKTTPLNAGFEEAASWTLVGDVAVQEPSKVLLDLAPANIQQLTRDGSDLVIETVDGQSIKILDFYVDSGSGTSQLYLVDESGEIVWAQLGPAAADGSVAVASYIPQGEMADFAMVTAAEPSSDDGVAGWAILGALGAAGTIAAVASAGGGGSSGGGSDADTTAPDAPANVAVSDDGTTVSGDGEPGATVTVTDPDGVVIGEGTVDDDGQFVVELDEPQTDGEALDVTQTDAAGNESEPTNVVAPDTTTPDAPANVVVSDDGTTVSGDGEPGATVTVTDPDGVVIGEGTVDDDGQFVVELDEPQTDGEALDVTQTDAAGNESEPTNVVAPDTTAPDVTLDPLITNDTTPALSGTVDDPDATITVTVDGTEYDATNNGDGTWSLPDDTLAELPEGDSTVTVTATDAAGNETVVDETVTVDTTGPSDGDGLNSIGFDDGGDELLSADEAASVTLSGQLEPGNTITSLVISDGTNEVIVAAADISIDAAGVVTVVGQDLSSLDDGELTVTAEVEDAAGNTGTITDTTTLDATAPDVALDPLTTNDTTPALSGTVDDPDATITITVDGTDYDATNNGDGTWSLADDTLAALPEGDSTVTVTATDAAGNEVSVDETVTIDTTGPSDGDGLNSIAFDDGGDELLSTDEAGSVTLSGQLEPGNAITSLVISDGTDEITVDPADISIDAAGVVTVASQDLSGLVDGEITVTAEVTDAAGNTGTITDTTTLDATAPAAPLIELSNDTNVDGDGITSDGNVAVTGIEPEASWEFSVDGGTTWEPGAGDSFVLPEGVYAEGDVQARQTDEAGNTSEPGELGAVEVDSTAPAVPVVDASDGTVLSGSAEAGTTINIDVDNDGSIDSTVVADAAGNWSVLFDPALPDATEVSVTASDEAGNTSDPASVTTDVDLADTTPPSAPLISAVDDVGPETGELSSGESTDDQQPTLMGTAEAGSIVEVFQDGLSIGIATADAVGNWSLTPDALAEGDYSFTAAATDAVGNVSVESSAFELTIDITAPDVTLDPLTTNDTTPALSGTVDDPDATITVTVDGTEYDATNNGDGTWSLPDGTLAELPEGDSTVTVTATDAAGNETVVDETVTVDTTGPSDGDGLNSIAFDDGGDELLSADEAASVTLSGQVEPGNTITNLVISDGTNEITVDPADISIDAAGVVTVAGQDLSGLADGELTVTAEVEDAASNTGTITDTTTLDATAPTVALDPLTTNDTTPALSGTVDDPDATITVTVDGTDYDAINNGDGTWSLADDSFPALAEGDNDITVTATDTAGNSRSVPGVVVVDVTPPETGDGLNSIAFLDGDGVVDDAEVTSVALSGQVEVDSTVDSIVISDSDDATADIVVDAADITLDPDTGEVTVEGQDLSSLTDGGLVVTMTVTDATGNTGTVTDTSTLNAVDDDPQAFSTDTSLLGLVGLDALGLLDLSDQDLAAYDQDGDLREVVVTNSALIGVTLGAIGLDYSTALADELGLSVVPDSDSGILNVLGPSYWLTITDAGGGDIDNLAINEFLATVHYANSTLDLSLLGGTEVEVTDSRDATDSADSGSLVGLTLLSLQSMPDYIQEGTTGDDTLTGDGGHDRLYGYEGNDILIGGGGNDILRGGAGDDTLQIGDDGFVMVDGGDGFDTLELDGGFDLDATLVQGDMQNLERIDLVDGDAGSTLTLNEESVIELTDTDNILQIAGDESDTLNVSGATATGNQQDIDGSVYAEYDLGSTTLLVDETVNVEVA</sequence>
<feature type="domain" description="Bacterial Ig" evidence="3">
    <location>
        <begin position="251"/>
        <end position="332"/>
    </location>
</feature>
<feature type="domain" description="Bacterial Ig-like" evidence="4">
    <location>
        <begin position="540"/>
        <end position="617"/>
    </location>
</feature>